<keyword evidence="2" id="KW-1185">Reference proteome</keyword>
<organism evidence="1 2">
    <name type="scientific">Vreelandella neptunia</name>
    <dbReference type="NCBI Taxonomy" id="115551"/>
    <lineage>
        <taxon>Bacteria</taxon>
        <taxon>Pseudomonadati</taxon>
        <taxon>Pseudomonadota</taxon>
        <taxon>Gammaproteobacteria</taxon>
        <taxon>Oceanospirillales</taxon>
        <taxon>Halomonadaceae</taxon>
        <taxon>Vreelandella</taxon>
    </lineage>
</organism>
<dbReference type="Proteomes" id="UP001324794">
    <property type="component" value="Chromosome"/>
</dbReference>
<sequence>MCALSPSRRDRTLRPIPSRREVITMAASHQQRYRQRRQAQGFKEVTVSLDEKSQARLRRLGQAHGKTRQEVVTLALLAAERLLEGELIAKDGAWADRTVIRRCISA</sequence>
<evidence type="ECO:0008006" key="3">
    <source>
        <dbReference type="Google" id="ProtNLM"/>
    </source>
</evidence>
<dbReference type="RefSeq" id="WP_223289036.1">
    <property type="nucleotide sequence ID" value="NZ_CP140255.1"/>
</dbReference>
<reference evidence="1 2" key="1">
    <citation type="submission" date="2023-11" db="EMBL/GenBank/DDBJ databases">
        <title>MicrobeMod: A computational toolkit for identifying prokaryotic methylation and restriction-modification with nanopore sequencing.</title>
        <authorList>
            <person name="Crits-Christoph A."/>
            <person name="Kang S.C."/>
            <person name="Lee H."/>
            <person name="Ostrov N."/>
        </authorList>
    </citation>
    <scope>NUCLEOTIDE SEQUENCE [LARGE SCALE GENOMIC DNA]</scope>
    <source>
        <strain evidence="1 2">ATCC BAA-805</strain>
    </source>
</reference>
<protein>
    <recommendedName>
        <fullName evidence="3">Ribbon-helix-helix protein CopG domain-containing protein</fullName>
    </recommendedName>
</protein>
<name>A0ABZ0YS73_9GAMM</name>
<evidence type="ECO:0000313" key="2">
    <source>
        <dbReference type="Proteomes" id="UP001324794"/>
    </source>
</evidence>
<evidence type="ECO:0000313" key="1">
    <source>
        <dbReference type="EMBL" id="WQH14096.1"/>
    </source>
</evidence>
<gene>
    <name evidence="1" type="ORF">SR894_06035</name>
</gene>
<accession>A0ABZ0YS73</accession>
<dbReference type="EMBL" id="CP140255">
    <property type="protein sequence ID" value="WQH14096.1"/>
    <property type="molecule type" value="Genomic_DNA"/>
</dbReference>
<proteinExistence type="predicted"/>